<evidence type="ECO:0000256" key="7">
    <source>
        <dbReference type="SAM" id="MobiDB-lite"/>
    </source>
</evidence>
<evidence type="ECO:0000256" key="2">
    <source>
        <dbReference type="ARBA" id="ARBA00010992"/>
    </source>
</evidence>
<gene>
    <name evidence="10" type="ORF">MUK42_31049</name>
</gene>
<sequence>MRRALSFAIVAAIGNFLQGWDQATLSGSLTYIRQEFRLEDKPLIDSLINTIPLVGAAIITVFSGAISDRFGRRPMLIISSVFYIAGGVLTIWCPDVCILLLARLVFGFGIGLAVAFVPAYITEVSPSEKRGLLSTLPQLTGSTGTTVAYEVVFGMSLQSQPSWRLLFGGILLLSIVYSVFTVFFLPEAPTWLVSKGRMEEAKQVLQRLRGREDVSGEMALLAEGVGVTATELPVEQESTGGKDMNMPYRSKRRIAWVRRPATGRSLLGSVLDPVRIRWKRRASNEQADVENPPTEGESYASDDMYTPLLSDHGANGGGDPKRVILCMEAVSGSQQHCVLVIPEGDASETDQRVEAKASVSQQPSRPAMVPPCGGGIKHVLFLGIGMQILQQFAGINGVLYYTPQILEQAGVGILLSRLGLSSVSASLLVSSVIFTLQLPCILVAMRLMDVSGRRSLLLSTIPLLIASLLLLVLVNMVDFGAVAHAALSTVSVVVYMCCFVMGFGPIPSIICSEIFPTRVRGKCIAACSVTAWLCSIVVAFTLPLMQRAVGLSGVCGAYAFVCLVSLGFIFFLVPETKGAVMPP</sequence>
<dbReference type="InterPro" id="IPR005828">
    <property type="entry name" value="MFS_sugar_transport-like"/>
</dbReference>
<dbReference type="InterPro" id="IPR036259">
    <property type="entry name" value="MFS_trans_sf"/>
</dbReference>
<dbReference type="InterPro" id="IPR020846">
    <property type="entry name" value="MFS_dom"/>
</dbReference>
<dbReference type="Gene3D" id="1.20.1250.20">
    <property type="entry name" value="MFS general substrate transporter like domains"/>
    <property type="match status" value="2"/>
</dbReference>
<dbReference type="AlphaFoldDB" id="A0A9E7GS22"/>
<feature type="transmembrane region" description="Helical" evidence="8">
    <location>
        <begin position="482"/>
        <end position="503"/>
    </location>
</feature>
<dbReference type="InterPro" id="IPR005829">
    <property type="entry name" value="Sugar_transporter_CS"/>
</dbReference>
<accession>A0A9E7GS22</accession>
<evidence type="ECO:0000256" key="4">
    <source>
        <dbReference type="ARBA" id="ARBA00022692"/>
    </source>
</evidence>
<dbReference type="InterPro" id="IPR050814">
    <property type="entry name" value="Myo-inositol_Transporter"/>
</dbReference>
<evidence type="ECO:0000313" key="10">
    <source>
        <dbReference type="EMBL" id="URE17342.1"/>
    </source>
</evidence>
<feature type="domain" description="Major facilitator superfamily (MFS) profile" evidence="9">
    <location>
        <begin position="7"/>
        <end position="577"/>
    </location>
</feature>
<feature type="transmembrane region" description="Helical" evidence="8">
    <location>
        <begin position="165"/>
        <end position="185"/>
    </location>
</feature>
<dbReference type="GO" id="GO:0022857">
    <property type="term" value="F:transmembrane transporter activity"/>
    <property type="evidence" value="ECO:0007669"/>
    <property type="project" value="InterPro"/>
</dbReference>
<dbReference type="Proteomes" id="UP001055439">
    <property type="component" value="Chromosome 7"/>
</dbReference>
<dbReference type="SUPFAM" id="SSF103473">
    <property type="entry name" value="MFS general substrate transporter"/>
    <property type="match status" value="1"/>
</dbReference>
<keyword evidence="11" id="KW-1185">Reference proteome</keyword>
<dbReference type="PROSITE" id="PS50850">
    <property type="entry name" value="MFS"/>
    <property type="match status" value="1"/>
</dbReference>
<keyword evidence="5 8" id="KW-1133">Transmembrane helix</keyword>
<feature type="transmembrane region" description="Helical" evidence="8">
    <location>
        <begin position="456"/>
        <end position="476"/>
    </location>
</feature>
<dbReference type="EMBL" id="CP097509">
    <property type="protein sequence ID" value="URE17342.1"/>
    <property type="molecule type" value="Genomic_DNA"/>
</dbReference>
<protein>
    <submittedName>
        <fullName evidence="10">Monosaccharide-sensing protein</fullName>
    </submittedName>
</protein>
<feature type="transmembrane region" description="Helical" evidence="8">
    <location>
        <begin position="523"/>
        <end position="542"/>
    </location>
</feature>
<feature type="transmembrane region" description="Helical" evidence="8">
    <location>
        <begin position="98"/>
        <end position="121"/>
    </location>
</feature>
<dbReference type="PROSITE" id="PS00216">
    <property type="entry name" value="SUGAR_TRANSPORT_1"/>
    <property type="match status" value="1"/>
</dbReference>
<keyword evidence="3" id="KW-0813">Transport</keyword>
<evidence type="ECO:0000256" key="8">
    <source>
        <dbReference type="SAM" id="Phobius"/>
    </source>
</evidence>
<dbReference type="PANTHER" id="PTHR48020:SF35">
    <property type="entry name" value="SUGAR TRANSPORTER"/>
    <property type="match status" value="1"/>
</dbReference>
<evidence type="ECO:0000256" key="1">
    <source>
        <dbReference type="ARBA" id="ARBA00004141"/>
    </source>
</evidence>
<evidence type="ECO:0000256" key="3">
    <source>
        <dbReference type="ARBA" id="ARBA00022448"/>
    </source>
</evidence>
<keyword evidence="6 8" id="KW-0472">Membrane</keyword>
<feature type="region of interest" description="Disordered" evidence="7">
    <location>
        <begin position="282"/>
        <end position="302"/>
    </location>
</feature>
<feature type="transmembrane region" description="Helical" evidence="8">
    <location>
        <begin position="423"/>
        <end position="444"/>
    </location>
</feature>
<comment type="similarity">
    <text evidence="2">Belongs to the major facilitator superfamily. Sugar transporter (TC 2.A.1.1) family.</text>
</comment>
<name>A0A9E7GS22_9LILI</name>
<comment type="subcellular location">
    <subcellularLocation>
        <location evidence="1">Membrane</location>
        <topology evidence="1">Multi-pass membrane protein</topology>
    </subcellularLocation>
</comment>
<dbReference type="PANTHER" id="PTHR48020">
    <property type="entry name" value="PROTON MYO-INOSITOL COTRANSPORTER"/>
    <property type="match status" value="1"/>
</dbReference>
<keyword evidence="4 8" id="KW-0812">Transmembrane</keyword>
<dbReference type="InterPro" id="IPR003663">
    <property type="entry name" value="Sugar/inositol_transpt"/>
</dbReference>
<dbReference type="Pfam" id="PF00083">
    <property type="entry name" value="Sugar_tr"/>
    <property type="match status" value="2"/>
</dbReference>
<dbReference type="GO" id="GO:0016020">
    <property type="term" value="C:membrane"/>
    <property type="evidence" value="ECO:0007669"/>
    <property type="project" value="UniProtKB-SubCell"/>
</dbReference>
<evidence type="ECO:0000256" key="5">
    <source>
        <dbReference type="ARBA" id="ARBA00022989"/>
    </source>
</evidence>
<dbReference type="PROSITE" id="PS00217">
    <property type="entry name" value="SUGAR_TRANSPORT_2"/>
    <property type="match status" value="1"/>
</dbReference>
<evidence type="ECO:0000259" key="9">
    <source>
        <dbReference type="PROSITE" id="PS50850"/>
    </source>
</evidence>
<evidence type="ECO:0000313" key="11">
    <source>
        <dbReference type="Proteomes" id="UP001055439"/>
    </source>
</evidence>
<feature type="transmembrane region" description="Helical" evidence="8">
    <location>
        <begin position="43"/>
        <end position="62"/>
    </location>
</feature>
<reference evidence="10" key="1">
    <citation type="submission" date="2022-05" db="EMBL/GenBank/DDBJ databases">
        <title>The Musa troglodytarum L. genome provides insights into the mechanism of non-climacteric behaviour and enrichment of carotenoids.</title>
        <authorList>
            <person name="Wang J."/>
        </authorList>
    </citation>
    <scope>NUCLEOTIDE SEQUENCE</scope>
    <source>
        <tissue evidence="10">Leaf</tissue>
    </source>
</reference>
<dbReference type="OrthoDB" id="124997at2759"/>
<dbReference type="PRINTS" id="PR00171">
    <property type="entry name" value="SUGRTRNSPORT"/>
</dbReference>
<feature type="transmembrane region" description="Helical" evidence="8">
    <location>
        <begin position="548"/>
        <end position="573"/>
    </location>
</feature>
<organism evidence="10 11">
    <name type="scientific">Musa troglodytarum</name>
    <name type="common">fe'i banana</name>
    <dbReference type="NCBI Taxonomy" id="320322"/>
    <lineage>
        <taxon>Eukaryota</taxon>
        <taxon>Viridiplantae</taxon>
        <taxon>Streptophyta</taxon>
        <taxon>Embryophyta</taxon>
        <taxon>Tracheophyta</taxon>
        <taxon>Spermatophyta</taxon>
        <taxon>Magnoliopsida</taxon>
        <taxon>Liliopsida</taxon>
        <taxon>Zingiberales</taxon>
        <taxon>Musaceae</taxon>
        <taxon>Musa</taxon>
    </lineage>
</organism>
<evidence type="ECO:0000256" key="6">
    <source>
        <dbReference type="ARBA" id="ARBA00023136"/>
    </source>
</evidence>
<proteinExistence type="inferred from homology"/>
<feature type="transmembrane region" description="Helical" evidence="8">
    <location>
        <begin position="74"/>
        <end position="92"/>
    </location>
</feature>